<organism evidence="2">
    <name type="scientific">Timema monikensis</name>
    <dbReference type="NCBI Taxonomy" id="170555"/>
    <lineage>
        <taxon>Eukaryota</taxon>
        <taxon>Metazoa</taxon>
        <taxon>Ecdysozoa</taxon>
        <taxon>Arthropoda</taxon>
        <taxon>Hexapoda</taxon>
        <taxon>Insecta</taxon>
        <taxon>Pterygota</taxon>
        <taxon>Neoptera</taxon>
        <taxon>Polyneoptera</taxon>
        <taxon>Phasmatodea</taxon>
        <taxon>Timematodea</taxon>
        <taxon>Timematoidea</taxon>
        <taxon>Timematidae</taxon>
        <taxon>Timema</taxon>
    </lineage>
</organism>
<dbReference type="AlphaFoldDB" id="A0A7R9EDN4"/>
<evidence type="ECO:0000313" key="2">
    <source>
        <dbReference type="EMBL" id="CAD7431974.1"/>
    </source>
</evidence>
<evidence type="ECO:0000256" key="1">
    <source>
        <dbReference type="SAM" id="MobiDB-lite"/>
    </source>
</evidence>
<feature type="region of interest" description="Disordered" evidence="1">
    <location>
        <begin position="1"/>
        <end position="29"/>
    </location>
</feature>
<gene>
    <name evidence="2" type="ORF">TMSB3V08_LOCUS8694</name>
</gene>
<feature type="region of interest" description="Disordered" evidence="1">
    <location>
        <begin position="84"/>
        <end position="119"/>
    </location>
</feature>
<sequence length="119" mass="13011">MSPGETAVNRNNPMGFGLRHPPGGRSVHNASHRYLPGMRAKLEMFLLKWAPIDVQDMALELFINKALPVAGIGKVELEEVNPHLRGGGVKNHLGKTICSSPDRDSNLDLPILSSRAQHD</sequence>
<dbReference type="EMBL" id="OB795275">
    <property type="protein sequence ID" value="CAD7431974.1"/>
    <property type="molecule type" value="Genomic_DNA"/>
</dbReference>
<proteinExistence type="predicted"/>
<reference evidence="2" key="1">
    <citation type="submission" date="2020-11" db="EMBL/GenBank/DDBJ databases">
        <authorList>
            <person name="Tran Van P."/>
        </authorList>
    </citation>
    <scope>NUCLEOTIDE SEQUENCE</scope>
</reference>
<accession>A0A7R9EDN4</accession>
<protein>
    <submittedName>
        <fullName evidence="2">Uncharacterized protein</fullName>
    </submittedName>
</protein>
<name>A0A7R9EDN4_9NEOP</name>